<reference evidence="2" key="1">
    <citation type="journal article" date="2023" name="Science">
        <title>Genome structures resolve the early diversification of teleost fishes.</title>
        <authorList>
            <person name="Parey E."/>
            <person name="Louis A."/>
            <person name="Montfort J."/>
            <person name="Bouchez O."/>
            <person name="Roques C."/>
            <person name="Iampietro C."/>
            <person name="Lluch J."/>
            <person name="Castinel A."/>
            <person name="Donnadieu C."/>
            <person name="Desvignes T."/>
            <person name="Floi Bucao C."/>
            <person name="Jouanno E."/>
            <person name="Wen M."/>
            <person name="Mejri S."/>
            <person name="Dirks R."/>
            <person name="Jansen H."/>
            <person name="Henkel C."/>
            <person name="Chen W.J."/>
            <person name="Zahm M."/>
            <person name="Cabau C."/>
            <person name="Klopp C."/>
            <person name="Thompson A.W."/>
            <person name="Robinson-Rechavi M."/>
            <person name="Braasch I."/>
            <person name="Lecointre G."/>
            <person name="Bobe J."/>
            <person name="Postlethwait J.H."/>
            <person name="Berthelot C."/>
            <person name="Roest Crollius H."/>
            <person name="Guiguen Y."/>
        </authorList>
    </citation>
    <scope>NUCLEOTIDE SEQUENCE</scope>
    <source>
        <strain evidence="2">WJC10195</strain>
    </source>
</reference>
<dbReference type="PANTHER" id="PTHR33332">
    <property type="entry name" value="REVERSE TRANSCRIPTASE DOMAIN-CONTAINING PROTEIN"/>
    <property type="match status" value="1"/>
</dbReference>
<proteinExistence type="predicted"/>
<dbReference type="Pfam" id="PF00078">
    <property type="entry name" value="RVT_1"/>
    <property type="match status" value="1"/>
</dbReference>
<accession>A0A9Q1G8B2</accession>
<feature type="domain" description="Reverse transcriptase" evidence="1">
    <location>
        <begin position="1"/>
        <end position="99"/>
    </location>
</feature>
<keyword evidence="3" id="KW-1185">Reference proteome</keyword>
<evidence type="ECO:0000313" key="2">
    <source>
        <dbReference type="EMBL" id="KAJ8376767.1"/>
    </source>
</evidence>
<dbReference type="OrthoDB" id="419189at2759"/>
<dbReference type="EMBL" id="JAINUF010000002">
    <property type="protein sequence ID" value="KAJ8376767.1"/>
    <property type="molecule type" value="Genomic_DNA"/>
</dbReference>
<dbReference type="AlphaFoldDB" id="A0A9Q1G8B2"/>
<dbReference type="InterPro" id="IPR000477">
    <property type="entry name" value="RT_dom"/>
</dbReference>
<evidence type="ECO:0000313" key="3">
    <source>
        <dbReference type="Proteomes" id="UP001152622"/>
    </source>
</evidence>
<name>A0A9Q1G8B2_SYNKA</name>
<comment type="caution">
    <text evidence="2">The sequence shown here is derived from an EMBL/GenBank/DDBJ whole genome shotgun (WGS) entry which is preliminary data.</text>
</comment>
<dbReference type="PROSITE" id="PS50878">
    <property type="entry name" value="RT_POL"/>
    <property type="match status" value="1"/>
</dbReference>
<organism evidence="2 3">
    <name type="scientific">Synaphobranchus kaupii</name>
    <name type="common">Kaup's arrowtooth eel</name>
    <dbReference type="NCBI Taxonomy" id="118154"/>
    <lineage>
        <taxon>Eukaryota</taxon>
        <taxon>Metazoa</taxon>
        <taxon>Chordata</taxon>
        <taxon>Craniata</taxon>
        <taxon>Vertebrata</taxon>
        <taxon>Euteleostomi</taxon>
        <taxon>Actinopterygii</taxon>
        <taxon>Neopterygii</taxon>
        <taxon>Teleostei</taxon>
        <taxon>Anguilliformes</taxon>
        <taxon>Synaphobranchidae</taxon>
        <taxon>Synaphobranchus</taxon>
    </lineage>
</organism>
<protein>
    <recommendedName>
        <fullName evidence="1">Reverse transcriptase domain-containing protein</fullName>
    </recommendedName>
</protein>
<gene>
    <name evidence="2" type="ORF">SKAU_G00073470</name>
</gene>
<evidence type="ECO:0000259" key="1">
    <source>
        <dbReference type="PROSITE" id="PS50878"/>
    </source>
</evidence>
<sequence>MKYGIPQGSVLGPVLFSLYMLPLGDIIRAHGVDFHCYADDTQIYISMKPGEALPLSRLEACIADIKAWMLSNFLLLNSEKTEMLVLGPKKQREKLGTSTLNFDGCLVVPNSAVKDLGVTIDPDLTFSAHIKNISRVAFFQLRNIAKIRHFLSIGDAEKLIHAFVTSRLDYCNALLSGCPKSLLNNLQLVQNAAARILTRTKKYEHITPVLASLHWLPIKFRIDFKVLLLTFKALNGLAPVYICNLLLPYKPKRSLHSQDAGYLVVPREYLKT</sequence>
<dbReference type="Proteomes" id="UP001152622">
    <property type="component" value="Chromosome 2"/>
</dbReference>